<dbReference type="Proteomes" id="UP000314294">
    <property type="component" value="Unassembled WGS sequence"/>
</dbReference>
<gene>
    <name evidence="2" type="ORF">EYF80_056345</name>
</gene>
<evidence type="ECO:0000256" key="1">
    <source>
        <dbReference type="SAM" id="MobiDB-lite"/>
    </source>
</evidence>
<feature type="region of interest" description="Disordered" evidence="1">
    <location>
        <begin position="53"/>
        <end position="75"/>
    </location>
</feature>
<proteinExistence type="predicted"/>
<accession>A0A4Z2EY41</accession>
<evidence type="ECO:0000313" key="3">
    <source>
        <dbReference type="Proteomes" id="UP000314294"/>
    </source>
</evidence>
<protein>
    <submittedName>
        <fullName evidence="2">Uncharacterized protein</fullName>
    </submittedName>
</protein>
<organism evidence="2 3">
    <name type="scientific">Liparis tanakae</name>
    <name type="common">Tanaka's snailfish</name>
    <dbReference type="NCBI Taxonomy" id="230148"/>
    <lineage>
        <taxon>Eukaryota</taxon>
        <taxon>Metazoa</taxon>
        <taxon>Chordata</taxon>
        <taxon>Craniata</taxon>
        <taxon>Vertebrata</taxon>
        <taxon>Euteleostomi</taxon>
        <taxon>Actinopterygii</taxon>
        <taxon>Neopterygii</taxon>
        <taxon>Teleostei</taxon>
        <taxon>Neoteleostei</taxon>
        <taxon>Acanthomorphata</taxon>
        <taxon>Eupercaria</taxon>
        <taxon>Perciformes</taxon>
        <taxon>Cottioidei</taxon>
        <taxon>Cottales</taxon>
        <taxon>Liparidae</taxon>
        <taxon>Liparis</taxon>
    </lineage>
</organism>
<keyword evidence="3" id="KW-1185">Reference proteome</keyword>
<name>A0A4Z2EY41_9TELE</name>
<comment type="caution">
    <text evidence="2">The sequence shown here is derived from an EMBL/GenBank/DDBJ whole genome shotgun (WGS) entry which is preliminary data.</text>
</comment>
<evidence type="ECO:0000313" key="2">
    <source>
        <dbReference type="EMBL" id="TNN33491.1"/>
    </source>
</evidence>
<reference evidence="2 3" key="1">
    <citation type="submission" date="2019-03" db="EMBL/GenBank/DDBJ databases">
        <title>First draft genome of Liparis tanakae, snailfish: a comprehensive survey of snailfish specific genes.</title>
        <authorList>
            <person name="Kim W."/>
            <person name="Song I."/>
            <person name="Jeong J.-H."/>
            <person name="Kim D."/>
            <person name="Kim S."/>
            <person name="Ryu S."/>
            <person name="Song J.Y."/>
            <person name="Lee S.K."/>
        </authorList>
    </citation>
    <scope>NUCLEOTIDE SEQUENCE [LARGE SCALE GENOMIC DNA]</scope>
    <source>
        <tissue evidence="2">Muscle</tissue>
    </source>
</reference>
<sequence length="75" mass="7507">MSGLLFCPREAGGNTSISADLGGTTGTTAETGFQALLVSLHRYVSGCRLIKPPADGSELPAASSPPEDDTPTASG</sequence>
<dbReference type="AlphaFoldDB" id="A0A4Z2EY41"/>
<feature type="compositionally biased region" description="Acidic residues" evidence="1">
    <location>
        <begin position="66"/>
        <end position="75"/>
    </location>
</feature>
<dbReference type="EMBL" id="SRLO01002229">
    <property type="protein sequence ID" value="TNN33491.1"/>
    <property type="molecule type" value="Genomic_DNA"/>
</dbReference>